<dbReference type="Proteomes" id="UP001085076">
    <property type="component" value="Miscellaneous, Linkage group lg02"/>
</dbReference>
<dbReference type="SFLD" id="SFLDG01132">
    <property type="entry name" value="C1.5.3:_5'-Nucleotidase_Like"/>
    <property type="match status" value="1"/>
</dbReference>
<reference evidence="1" key="2">
    <citation type="journal article" date="2022" name="Hortic Res">
        <title>The genome of Dioscorea zingiberensis sheds light on the biosynthesis, origin and evolution of the medicinally important diosgenin saponins.</title>
        <authorList>
            <person name="Li Y."/>
            <person name="Tan C."/>
            <person name="Li Z."/>
            <person name="Guo J."/>
            <person name="Li S."/>
            <person name="Chen X."/>
            <person name="Wang C."/>
            <person name="Dai X."/>
            <person name="Yang H."/>
            <person name="Song W."/>
            <person name="Hou L."/>
            <person name="Xu J."/>
            <person name="Tong Z."/>
            <person name="Xu A."/>
            <person name="Yuan X."/>
            <person name="Wang W."/>
            <person name="Yang Q."/>
            <person name="Chen L."/>
            <person name="Sun Z."/>
            <person name="Wang K."/>
            <person name="Pan B."/>
            <person name="Chen J."/>
            <person name="Bao Y."/>
            <person name="Liu F."/>
            <person name="Qi X."/>
            <person name="Gang D.R."/>
            <person name="Wen J."/>
            <person name="Li J."/>
        </authorList>
    </citation>
    <scope>NUCLEOTIDE SEQUENCE</scope>
    <source>
        <strain evidence="1">Dzin_1.0</strain>
    </source>
</reference>
<accession>A0A9D5CYY0</accession>
<dbReference type="SFLD" id="SFLDS00003">
    <property type="entry name" value="Haloacid_Dehalogenase"/>
    <property type="match status" value="1"/>
</dbReference>
<dbReference type="EMBL" id="JAGGNH010000002">
    <property type="protein sequence ID" value="KAJ0982296.1"/>
    <property type="molecule type" value="Genomic_DNA"/>
</dbReference>
<dbReference type="NCBIfam" id="TIGR01993">
    <property type="entry name" value="Pyr-5-nucltdase"/>
    <property type="match status" value="1"/>
</dbReference>
<dbReference type="InterPro" id="IPR010237">
    <property type="entry name" value="Pyr-5-nucltdase"/>
</dbReference>
<sequence>MEFNSPFDCILFDLDDTLYSSNVGIAQACKRNIEGFLASKFGVSAERSASLRIELFQSYGSSLAGLIALGYDIHPDEYHGFVHWTLPYEWIKPDPQLQELLNTIQQPKIIFTNADRKHAKRVLERLGIDEECFDGMVCFETLNPHLFEEKSSSSSSSSSSSVPSPDVILKPSMAAMAAAVRVAGADPRRTLFLDDSERNIAAGKAFGLRTCLVGKRVKIKEADYLLESISSLRIVIPGIWGELEVEEEKKEHEMVRRNELGSIRAAAQVEA</sequence>
<protein>
    <submittedName>
        <fullName evidence="1">Uncharacterized protein</fullName>
    </submittedName>
</protein>
<keyword evidence="2" id="KW-1185">Reference proteome</keyword>
<dbReference type="SFLD" id="SFLDG01129">
    <property type="entry name" value="C1.5:_HAD__Beta-PGM__Phosphata"/>
    <property type="match status" value="1"/>
</dbReference>
<gene>
    <name evidence="1" type="ORF">J5N97_010551</name>
</gene>
<dbReference type="Gene3D" id="1.10.150.450">
    <property type="match status" value="1"/>
</dbReference>
<dbReference type="PANTHER" id="PTHR12725:SF81">
    <property type="entry name" value="OS03G0701200 PROTEIN"/>
    <property type="match status" value="1"/>
</dbReference>
<dbReference type="Pfam" id="PF00702">
    <property type="entry name" value="Hydrolase"/>
    <property type="match status" value="1"/>
</dbReference>
<dbReference type="OrthoDB" id="1065058at2759"/>
<dbReference type="InterPro" id="IPR036412">
    <property type="entry name" value="HAD-like_sf"/>
</dbReference>
<dbReference type="PANTHER" id="PTHR12725">
    <property type="entry name" value="HALOACID DEHALOGENASE-LIKE HYDROLASE"/>
    <property type="match status" value="1"/>
</dbReference>
<dbReference type="InterPro" id="IPR006439">
    <property type="entry name" value="HAD-SF_hydro_IA"/>
</dbReference>
<evidence type="ECO:0000313" key="1">
    <source>
        <dbReference type="EMBL" id="KAJ0982296.1"/>
    </source>
</evidence>
<dbReference type="InterPro" id="IPR023214">
    <property type="entry name" value="HAD_sf"/>
</dbReference>
<dbReference type="Gene3D" id="3.40.50.1000">
    <property type="entry name" value="HAD superfamily/HAD-like"/>
    <property type="match status" value="1"/>
</dbReference>
<dbReference type="SUPFAM" id="SSF56784">
    <property type="entry name" value="HAD-like"/>
    <property type="match status" value="1"/>
</dbReference>
<reference evidence="1" key="1">
    <citation type="submission" date="2021-03" db="EMBL/GenBank/DDBJ databases">
        <authorList>
            <person name="Li Z."/>
            <person name="Yang C."/>
        </authorList>
    </citation>
    <scope>NUCLEOTIDE SEQUENCE</scope>
    <source>
        <strain evidence="1">Dzin_1.0</strain>
        <tissue evidence="1">Leaf</tissue>
    </source>
</reference>
<organism evidence="1 2">
    <name type="scientific">Dioscorea zingiberensis</name>
    <dbReference type="NCBI Taxonomy" id="325984"/>
    <lineage>
        <taxon>Eukaryota</taxon>
        <taxon>Viridiplantae</taxon>
        <taxon>Streptophyta</taxon>
        <taxon>Embryophyta</taxon>
        <taxon>Tracheophyta</taxon>
        <taxon>Spermatophyta</taxon>
        <taxon>Magnoliopsida</taxon>
        <taxon>Liliopsida</taxon>
        <taxon>Dioscoreales</taxon>
        <taxon>Dioscoreaceae</taxon>
        <taxon>Dioscorea</taxon>
    </lineage>
</organism>
<name>A0A9D5CYY0_9LILI</name>
<dbReference type="NCBIfam" id="TIGR01509">
    <property type="entry name" value="HAD-SF-IA-v3"/>
    <property type="match status" value="1"/>
</dbReference>
<proteinExistence type="predicted"/>
<comment type="caution">
    <text evidence="1">The sequence shown here is derived from an EMBL/GenBank/DDBJ whole genome shotgun (WGS) entry which is preliminary data.</text>
</comment>
<dbReference type="AlphaFoldDB" id="A0A9D5CYY0"/>
<evidence type="ECO:0000313" key="2">
    <source>
        <dbReference type="Proteomes" id="UP001085076"/>
    </source>
</evidence>